<name>U1WXF8_ANEAE</name>
<keyword evidence="1" id="KW-0812">Transmembrane</keyword>
<protein>
    <submittedName>
        <fullName evidence="2">Uncharacterized protein</fullName>
    </submittedName>
</protein>
<dbReference type="Proteomes" id="UP000016511">
    <property type="component" value="Unassembled WGS sequence"/>
</dbReference>
<keyword evidence="3" id="KW-1185">Reference proteome</keyword>
<gene>
    <name evidence="2" type="ORF">HMPREF0083_04552</name>
</gene>
<feature type="transmembrane region" description="Helical" evidence="1">
    <location>
        <begin position="29"/>
        <end position="50"/>
    </location>
</feature>
<keyword evidence="1" id="KW-1133">Transmembrane helix</keyword>
<evidence type="ECO:0000256" key="1">
    <source>
        <dbReference type="SAM" id="Phobius"/>
    </source>
</evidence>
<keyword evidence="1" id="KW-0472">Membrane</keyword>
<proteinExistence type="predicted"/>
<evidence type="ECO:0000313" key="3">
    <source>
        <dbReference type="Proteomes" id="UP000016511"/>
    </source>
</evidence>
<sequence length="83" mass="9115">MLVLILIVIAFVIVRTCFVLTKNQKDNRIFIGMALIAISLLSYPLLVPILSGVKGLEGTASLMVFNFSLLIGGIIIFVRGFFK</sequence>
<dbReference type="EMBL" id="AWSJ01000281">
    <property type="protein sequence ID" value="ERI07370.1"/>
    <property type="molecule type" value="Genomic_DNA"/>
</dbReference>
<accession>U1WXF8</accession>
<evidence type="ECO:0000313" key="2">
    <source>
        <dbReference type="EMBL" id="ERI07370.1"/>
    </source>
</evidence>
<organism evidence="2 3">
    <name type="scientific">Aneurinibacillus aneurinilyticus ATCC 12856</name>
    <dbReference type="NCBI Taxonomy" id="649747"/>
    <lineage>
        <taxon>Bacteria</taxon>
        <taxon>Bacillati</taxon>
        <taxon>Bacillota</taxon>
        <taxon>Bacilli</taxon>
        <taxon>Bacillales</taxon>
        <taxon>Paenibacillaceae</taxon>
        <taxon>Aneurinibacillus group</taxon>
        <taxon>Aneurinibacillus</taxon>
    </lineage>
</organism>
<dbReference type="AlphaFoldDB" id="U1WXF8"/>
<comment type="caution">
    <text evidence="2">The sequence shown here is derived from an EMBL/GenBank/DDBJ whole genome shotgun (WGS) entry which is preliminary data.</text>
</comment>
<reference evidence="2 3" key="1">
    <citation type="submission" date="2013-08" db="EMBL/GenBank/DDBJ databases">
        <authorList>
            <person name="Weinstock G."/>
            <person name="Sodergren E."/>
            <person name="Wylie T."/>
            <person name="Fulton L."/>
            <person name="Fulton R."/>
            <person name="Fronick C."/>
            <person name="O'Laughlin M."/>
            <person name="Godfrey J."/>
            <person name="Miner T."/>
            <person name="Herter B."/>
            <person name="Appelbaum E."/>
            <person name="Cordes M."/>
            <person name="Lek S."/>
            <person name="Wollam A."/>
            <person name="Pepin K.H."/>
            <person name="Palsikar V.B."/>
            <person name="Mitreva M."/>
            <person name="Wilson R.K."/>
        </authorList>
    </citation>
    <scope>NUCLEOTIDE SEQUENCE [LARGE SCALE GENOMIC DNA]</scope>
    <source>
        <strain evidence="2 3">ATCC 12856</strain>
    </source>
</reference>
<feature type="transmembrane region" description="Helical" evidence="1">
    <location>
        <begin position="62"/>
        <end position="82"/>
    </location>
</feature>
<dbReference type="HOGENOM" id="CLU_2535297_0_0_9"/>